<dbReference type="GO" id="GO:0046677">
    <property type="term" value="P:response to antibiotic"/>
    <property type="evidence" value="ECO:0007669"/>
    <property type="project" value="InterPro"/>
</dbReference>
<dbReference type="InterPro" id="IPR009057">
    <property type="entry name" value="Homeodomain-like_sf"/>
</dbReference>
<dbReference type="PANTHER" id="PTHR30055">
    <property type="entry name" value="HTH-TYPE TRANSCRIPTIONAL REGULATOR RUTR"/>
    <property type="match status" value="1"/>
</dbReference>
<dbReference type="Pfam" id="PF00440">
    <property type="entry name" value="TetR_N"/>
    <property type="match status" value="1"/>
</dbReference>
<sequence>MTAEKPGARRGRGERAGLSRQRILDAALDLVDRRGLKALTMRSLGEQLDVEAMTLYHYVPNKDALLDGLVEQVFRAAVPAMDGSSDWQEALREYATALREGLLRHPAILPLAASRPAVTQATLDGIEGCLRMLTDNGFPLGRALHALNALSVFAIGHAIMEAQLVVDAHESGGTGWLAELEAERYPLIAKAARDGAGVDDEERFTLAVDAMLLGFDELRTS</sequence>
<dbReference type="PRINTS" id="PR00400">
    <property type="entry name" value="TETREPRESSOR"/>
</dbReference>
<evidence type="ECO:0000259" key="6">
    <source>
        <dbReference type="PROSITE" id="PS50977"/>
    </source>
</evidence>
<dbReference type="AlphaFoldDB" id="A0A1D7YM42"/>
<keyword evidence="8" id="KW-1185">Reference proteome</keyword>
<dbReference type="Gene3D" id="1.10.357.10">
    <property type="entry name" value="Tetracycline Repressor, domain 2"/>
    <property type="match status" value="1"/>
</dbReference>
<keyword evidence="4" id="KW-0804">Transcription</keyword>
<evidence type="ECO:0000256" key="3">
    <source>
        <dbReference type="ARBA" id="ARBA00023125"/>
    </source>
</evidence>
<dbReference type="SUPFAM" id="SSF48498">
    <property type="entry name" value="Tetracyclin repressor-like, C-terminal domain"/>
    <property type="match status" value="1"/>
</dbReference>
<keyword evidence="3 5" id="KW-0238">DNA-binding</keyword>
<name>A0A1D7YM42_9ACTN</name>
<organism evidence="7 8">
    <name type="scientific">Streptomyces fodineus</name>
    <dbReference type="NCBI Taxonomy" id="1904616"/>
    <lineage>
        <taxon>Bacteria</taxon>
        <taxon>Bacillati</taxon>
        <taxon>Actinomycetota</taxon>
        <taxon>Actinomycetes</taxon>
        <taxon>Kitasatosporales</taxon>
        <taxon>Streptomycetaceae</taxon>
        <taxon>Streptomyces</taxon>
    </lineage>
</organism>
<evidence type="ECO:0000256" key="4">
    <source>
        <dbReference type="ARBA" id="ARBA00023163"/>
    </source>
</evidence>
<dbReference type="PRINTS" id="PR00455">
    <property type="entry name" value="HTHTETR"/>
</dbReference>
<dbReference type="PANTHER" id="PTHR30055:SF151">
    <property type="entry name" value="TRANSCRIPTIONAL REGULATORY PROTEIN"/>
    <property type="match status" value="1"/>
</dbReference>
<dbReference type="Pfam" id="PF02909">
    <property type="entry name" value="TetR_C_1"/>
    <property type="match status" value="1"/>
</dbReference>
<dbReference type="RefSeq" id="WP_069783173.1">
    <property type="nucleotide sequence ID" value="NZ_CP017248.1"/>
</dbReference>
<dbReference type="InterPro" id="IPR050109">
    <property type="entry name" value="HTH-type_TetR-like_transc_reg"/>
</dbReference>
<dbReference type="GO" id="GO:0045892">
    <property type="term" value="P:negative regulation of DNA-templated transcription"/>
    <property type="evidence" value="ECO:0007669"/>
    <property type="project" value="InterPro"/>
</dbReference>
<keyword evidence="2" id="KW-0805">Transcription regulation</keyword>
<evidence type="ECO:0000256" key="2">
    <source>
        <dbReference type="ARBA" id="ARBA00023015"/>
    </source>
</evidence>
<dbReference type="InterPro" id="IPR003012">
    <property type="entry name" value="Tet_transcr_reg_TetR"/>
</dbReference>
<dbReference type="Proteomes" id="UP000094960">
    <property type="component" value="Chromosome"/>
</dbReference>
<accession>A0A1D7YM42</accession>
<feature type="domain" description="HTH tetR-type" evidence="6">
    <location>
        <begin position="17"/>
        <end position="77"/>
    </location>
</feature>
<dbReference type="PROSITE" id="PS50977">
    <property type="entry name" value="HTH_TETR_2"/>
    <property type="match status" value="1"/>
</dbReference>
<dbReference type="GO" id="GO:0000976">
    <property type="term" value="F:transcription cis-regulatory region binding"/>
    <property type="evidence" value="ECO:0007669"/>
    <property type="project" value="TreeGrafter"/>
</dbReference>
<dbReference type="InterPro" id="IPR004111">
    <property type="entry name" value="Repressor_TetR_C"/>
</dbReference>
<dbReference type="GO" id="GO:0003700">
    <property type="term" value="F:DNA-binding transcription factor activity"/>
    <property type="evidence" value="ECO:0007669"/>
    <property type="project" value="TreeGrafter"/>
</dbReference>
<evidence type="ECO:0000256" key="5">
    <source>
        <dbReference type="PROSITE-ProRule" id="PRU00335"/>
    </source>
</evidence>
<proteinExistence type="predicted"/>
<dbReference type="KEGG" id="spun:BFF78_41420"/>
<reference evidence="8" key="1">
    <citation type="submission" date="2016-09" db="EMBL/GenBank/DDBJ databases">
        <title>Streptomyces puniciscabiei strain:TW1S1 Genome sequencing and assembly.</title>
        <authorList>
            <person name="Kim M.-K."/>
            <person name="Kim S.B."/>
        </authorList>
    </citation>
    <scope>NUCLEOTIDE SEQUENCE [LARGE SCALE GENOMIC DNA]</scope>
    <source>
        <strain evidence="8">TW1S1</strain>
    </source>
</reference>
<evidence type="ECO:0000256" key="1">
    <source>
        <dbReference type="ARBA" id="ARBA00022491"/>
    </source>
</evidence>
<gene>
    <name evidence="7" type="ORF">BFF78_41420</name>
</gene>
<evidence type="ECO:0000313" key="7">
    <source>
        <dbReference type="EMBL" id="AOR36663.1"/>
    </source>
</evidence>
<dbReference type="SUPFAM" id="SSF46689">
    <property type="entry name" value="Homeodomain-like"/>
    <property type="match status" value="1"/>
</dbReference>
<dbReference type="InterPro" id="IPR001647">
    <property type="entry name" value="HTH_TetR"/>
</dbReference>
<feature type="DNA-binding region" description="H-T-H motif" evidence="5">
    <location>
        <begin position="40"/>
        <end position="59"/>
    </location>
</feature>
<dbReference type="EMBL" id="CP017248">
    <property type="protein sequence ID" value="AOR36663.1"/>
    <property type="molecule type" value="Genomic_DNA"/>
</dbReference>
<dbReference type="InterPro" id="IPR036271">
    <property type="entry name" value="Tet_transcr_reg_TetR-rel_C_sf"/>
</dbReference>
<evidence type="ECO:0000313" key="8">
    <source>
        <dbReference type="Proteomes" id="UP000094960"/>
    </source>
</evidence>
<protein>
    <submittedName>
        <fullName evidence="7">Tetracycline repressor protein class H</fullName>
    </submittedName>
</protein>
<keyword evidence="1" id="KW-0678">Repressor</keyword>